<keyword evidence="2" id="KW-1185">Reference proteome</keyword>
<dbReference type="RefSeq" id="WP_386811198.1">
    <property type="nucleotide sequence ID" value="NZ_JBHTIH010000002.1"/>
</dbReference>
<gene>
    <name evidence="1" type="ORF">ACFQZQ_03045</name>
</gene>
<protein>
    <submittedName>
        <fullName evidence="1">Uncharacterized protein</fullName>
    </submittedName>
</protein>
<dbReference type="Proteomes" id="UP001597090">
    <property type="component" value="Unassembled WGS sequence"/>
</dbReference>
<name>A0ABW2YKA6_9GAMM</name>
<organism evidence="1 2">
    <name type="scientific">Lysobacter koreensis</name>
    <dbReference type="NCBI Taxonomy" id="266122"/>
    <lineage>
        <taxon>Bacteria</taxon>
        <taxon>Pseudomonadati</taxon>
        <taxon>Pseudomonadota</taxon>
        <taxon>Gammaproteobacteria</taxon>
        <taxon>Lysobacterales</taxon>
        <taxon>Lysobacteraceae</taxon>
        <taxon>Lysobacter</taxon>
    </lineage>
</organism>
<evidence type="ECO:0000313" key="2">
    <source>
        <dbReference type="Proteomes" id="UP001597090"/>
    </source>
</evidence>
<comment type="caution">
    <text evidence="1">The sequence shown here is derived from an EMBL/GenBank/DDBJ whole genome shotgun (WGS) entry which is preliminary data.</text>
</comment>
<reference evidence="2" key="1">
    <citation type="journal article" date="2019" name="Int. J. Syst. Evol. Microbiol.">
        <title>The Global Catalogue of Microorganisms (GCM) 10K type strain sequencing project: providing services to taxonomists for standard genome sequencing and annotation.</title>
        <authorList>
            <consortium name="The Broad Institute Genomics Platform"/>
            <consortium name="The Broad Institute Genome Sequencing Center for Infectious Disease"/>
            <person name="Wu L."/>
            <person name="Ma J."/>
        </authorList>
    </citation>
    <scope>NUCLEOTIDE SEQUENCE [LARGE SCALE GENOMIC DNA]</scope>
    <source>
        <strain evidence="2">CCUG 55491</strain>
    </source>
</reference>
<proteinExistence type="predicted"/>
<sequence>MSIIEPIIGERQCSKCRACKPVTEFHRKRGGYATACKPCTCAAVAGRYKAKKTDGLWALAPFAGAHRVWQAVDRKIRAPLPAVFAPRIAA</sequence>
<accession>A0ABW2YKA6</accession>
<dbReference type="EMBL" id="JBHTIH010000002">
    <property type="protein sequence ID" value="MFD0738266.1"/>
    <property type="molecule type" value="Genomic_DNA"/>
</dbReference>
<evidence type="ECO:0000313" key="1">
    <source>
        <dbReference type="EMBL" id="MFD0738266.1"/>
    </source>
</evidence>